<dbReference type="Pfam" id="PF24883">
    <property type="entry name" value="NPHP3_N"/>
    <property type="match status" value="1"/>
</dbReference>
<comment type="caution">
    <text evidence="9">The sequence shown here is derived from an EMBL/GenBank/DDBJ whole genome shotgun (WGS) entry which is preliminary data.</text>
</comment>
<dbReference type="PROSITE" id="PS00678">
    <property type="entry name" value="WD_REPEATS_1"/>
    <property type="match status" value="6"/>
</dbReference>
<dbReference type="PANTHER" id="PTHR33481">
    <property type="entry name" value="REVERSE TRANSCRIPTASE"/>
    <property type="match status" value="1"/>
</dbReference>
<dbReference type="FunFam" id="3.30.420.10:FF:000101">
    <property type="entry name" value="Uncharacterized protein"/>
    <property type="match status" value="1"/>
</dbReference>
<evidence type="ECO:0000259" key="7">
    <source>
        <dbReference type="PROSITE" id="PS50878"/>
    </source>
</evidence>
<sequence>MSGQKVETIFSDTQISLKSTAELCNNITNAEELPSAFQGVEKCLLEGINRLVTKDLINTSDEQASSLTALMEEVKGTPKRLRIDTLDQELFTSLLKENCSTLCPLPESPISTDLDQAAKDLIHAISQALNGSAKRTLGQNTGFPWWNTDCADAETRLDTVKEIRDVYKMTKWHTSTGAYRSPPFTDPQNPQLGLAADIITKREILVRNLLSNTAEAGDIPFDSPTIPARQINFPPIKTADIRKAILEAGNTAPGLDEIPTSILRTAWPHIEPYILSLFQGCLTYGHHPAPFRTAILAVIPKPNKPDRTSPRAYRPIALLSVLGKGLERLIARKISWLAISLRVLADQQFGALPLRSSVDLTTCLTHDIEEALSKGLKATLLTMDIKGAFDAVLPGRLVRRLREQGWPDNLVRWVQSFATNRHIRIRLDGLTGPDTQIQCGLPQGSPVSPILFMLYIAPLLWLGTSTRRFGYADDIALVAVSSDLQNFYTSPGAVRTQLRTGPESQPDRTLLRKDPAHLGGSGYTLDRKLSFKQHVQILSRRALTVANALRSLGKTTRGVPSLLLQRAVTACVLKKGYFAAETWWPGRSRRSGTGRISNRVDAHLRLLEKVTLSGARAILPVYRTTPVAALLKESQILPPEIQLNLASQSFAARTARLDPYHPLRKRADKILGSRKPPTTRLARWLCGLPKAEIVNPIARPPWEVREGRNQTMQRISGPNGRSKAQAAKDFMEFLPSIPGSDIQVYSDGSKSEATDGHTGAGSVTYQFGIRIDRKSYSLGRHAEVFDAEASAALTGARSALILPSARLATDLWVFLDNLEVATRLLGPSTGSSQSIFEEFQEVARKWPLRTRLPHTRPGAIRIRWIPGHLSIPGNEEADKTAKEGTALPPPADAICTLASLKRIAKTEAKRAVLQLWRITAPASYQELQIHYYPSLLPLKRQELGRILAARASIFTVFYGAAKSRTLTPEDRATAFLGCDHLRQKNTLLHPHTTMVSKRRASNELENPSKVARLGDQNGDVFNNSDAGHQNVNAGEGNQFNSEIMNIYNHQADRTDAYIECLKDLRPTNPEIDRKTMQATKGKPLPESYLCILKGSSFHTWCNDSRSGLFWVKGSPGKGKTMLLCGIIDIITKEAVAGNTSPPAYFFCQNNDSRLNSCAAVLRGLIYLLVISRPPLLEYLRNRHKHAPGGSLFNDPDPFFTLLDILEKMLTVETTPPVYLIVDALDECRTDLKEHRTHLQALLGLIHQTSMSQSICVKWIVSSRNQQYIEEELEPTQHKNVLNLDQNEASVSAAVNTYIEDQVSQLTTKKAYEPALRATVRDYLRENANDTFLWVALVCRSLLNIKPRHTSRKLHAFPPGLESFYEKMLHQILESDEEPEDLDICKGILAVTLIARRPVTLTELPSLVELPADICNNPKWLEDIIKICSSFLILRQGTLYFVHQSAKEYLEKNASAKIFPSQPADEHYEVYSRSLRVLVRTLKRDICSQQDPGMSIDQIKPGADPLEAVRYSCIYWVDHFVEAAKSPKHRHNLKQGGPLHRFLQRFFLYWLEALSLIGRISDGVVAITRLETVLEDLQVEPEMLTLVEDARRFILHSRWLIEDTHLQAYTSALLFSPAKSLIRTAFKGEEPTWILTKPVVEDYWGACLQTLRGHGDWVRSVALSHDYSRFASASSDRSIKIWNAATGKCEKTLEGHSSCVNSLVFSHDNHYLVSTSSDKTLKLWDTDKCIRTLEGHGGSVKSVIFSHNNNIISASSDRTLKIWNITGECLRTLQGHSDWVNAVTCSGEGGHDYLASASSDRTIRIWDIEKGISMRILKGHSDWVSSVVFQPKSSTCLASASYDKTVRIWDIEKETCIRIFEGHSSWVYSVTFSHNGQHLASASGDASIRIWDTEGECKQILRGHGWSVTSLSFSPNDKRLTSASYDRSLKLWDTTIGRNTHVLEVHGARVESVVFSPDGNHLASRSDDQTIRIWNTAKGECSQVLEGHSETVNSAVFSCSGYLASASSDRTIKVWNVSTGHCIHTLEGHNDWVDSIVFSPDGKYLASASGDMTVKIWDVTLGLCVQTLTGHKDGIRSVVFSNDGRYVASASTDYTVRVWDTVSGNCAHIFDGYNDWVTSVIFSHDDKYIASISADRAIKIWTLDMGKCTQIHAGHRDLVYAICFSHDGQYLASTAADGAVKIWVAATGDCLRTIDLGTRLKDISFDPTNAYLFTELGRIVLGSLARLEPIGDSGTQRKTWYGYGLSSDRSWITCHGQDVLQLPSEYRVACSAVFESMVAVGCESGRVLLLGFTPDRFPTLKSRGNHHADGSKGYQQKPTSPNALASPTPSAAATPAAQETTSIPEPEYLPTQKEEALKRQPHMENRTPLHLAVLSGEESVVRQLLEDGEADQDAKDLSSRTALFYAMKQSNRNIALSLARKWNVPDEVVIDNLDNQTYEHKARSLFRAIKRLKEDEIGFLVEIGADLEAIGYGEWPGWKGTALHEAAWFGTLSMIHLLLENGANKNARDIGGRTPAFRPNWSRTAEIAKLLS</sequence>
<feature type="repeat" description="WD" evidence="4">
    <location>
        <begin position="1692"/>
        <end position="1724"/>
    </location>
</feature>
<feature type="repeat" description="WD" evidence="4">
    <location>
        <begin position="2109"/>
        <end position="2150"/>
    </location>
</feature>
<evidence type="ECO:0000313" key="9">
    <source>
        <dbReference type="EMBL" id="KAF4633374.1"/>
    </source>
</evidence>
<reference evidence="9 10" key="1">
    <citation type="submission" date="2020-03" db="EMBL/GenBank/DDBJ databases">
        <title>Draft Genome Sequence of Cudoniella acicularis.</title>
        <authorList>
            <person name="Buettner E."/>
            <person name="Kellner H."/>
        </authorList>
    </citation>
    <scope>NUCLEOTIDE SEQUENCE [LARGE SCALE GENOMIC DNA]</scope>
    <source>
        <strain evidence="9 10">DSM 108380</strain>
    </source>
</reference>
<dbReference type="InterPro" id="IPR036770">
    <property type="entry name" value="Ankyrin_rpt-contain_sf"/>
</dbReference>
<gene>
    <name evidence="9" type="ORF">G7Y89_g4745</name>
</gene>
<evidence type="ECO:0000256" key="4">
    <source>
        <dbReference type="PROSITE-ProRule" id="PRU00221"/>
    </source>
</evidence>
<dbReference type="InterPro" id="IPR020472">
    <property type="entry name" value="WD40_PAC1"/>
</dbReference>
<keyword evidence="2" id="KW-0677">Repeat</keyword>
<feature type="repeat" description="ANK" evidence="3">
    <location>
        <begin position="2363"/>
        <end position="2387"/>
    </location>
</feature>
<dbReference type="InterPro" id="IPR036322">
    <property type="entry name" value="WD40_repeat_dom_sf"/>
</dbReference>
<feature type="repeat" description="WD" evidence="4">
    <location>
        <begin position="1900"/>
        <end position="1941"/>
    </location>
</feature>
<dbReference type="OrthoDB" id="3564644at2759"/>
<feature type="repeat" description="WD" evidence="4">
    <location>
        <begin position="1984"/>
        <end position="2024"/>
    </location>
</feature>
<feature type="repeat" description="WD" evidence="4">
    <location>
        <begin position="2025"/>
        <end position="2066"/>
    </location>
</feature>
<dbReference type="InterPro" id="IPR002156">
    <property type="entry name" value="RNaseH_domain"/>
</dbReference>
<accession>A0A8H4W749</accession>
<dbReference type="Gene3D" id="2.130.10.10">
    <property type="entry name" value="YVTN repeat-like/Quinoprotein amine dehydrogenase"/>
    <property type="match status" value="5"/>
</dbReference>
<dbReference type="InterPro" id="IPR056884">
    <property type="entry name" value="NPHP3-like_N"/>
</dbReference>
<keyword evidence="1 4" id="KW-0853">WD repeat</keyword>
<evidence type="ECO:0000256" key="2">
    <source>
        <dbReference type="ARBA" id="ARBA00022737"/>
    </source>
</evidence>
<feature type="repeat" description="WD" evidence="4">
    <location>
        <begin position="1650"/>
        <end position="1691"/>
    </location>
</feature>
<feature type="domain" description="RNase H type-1" evidence="8">
    <location>
        <begin position="738"/>
        <end position="886"/>
    </location>
</feature>
<dbReference type="PROSITE" id="PS50878">
    <property type="entry name" value="RT_POL"/>
    <property type="match status" value="1"/>
</dbReference>
<dbReference type="InterPro" id="IPR002110">
    <property type="entry name" value="Ankyrin_rpt"/>
</dbReference>
<feature type="repeat" description="WD" evidence="4">
    <location>
        <begin position="2151"/>
        <end position="2192"/>
    </location>
</feature>
<feature type="repeat" description="ANK" evidence="3">
    <location>
        <begin position="2480"/>
        <end position="2509"/>
    </location>
</feature>
<dbReference type="PROSITE" id="PS50837">
    <property type="entry name" value="NACHT"/>
    <property type="match status" value="1"/>
</dbReference>
<feature type="compositionally biased region" description="Low complexity" evidence="5">
    <location>
        <begin position="2317"/>
        <end position="2341"/>
    </location>
</feature>
<protein>
    <recommendedName>
        <fullName evidence="11">WD40 repeat-like protein</fullName>
    </recommendedName>
</protein>
<dbReference type="Gene3D" id="1.25.40.20">
    <property type="entry name" value="Ankyrin repeat-containing domain"/>
    <property type="match status" value="2"/>
</dbReference>
<evidence type="ECO:0000256" key="3">
    <source>
        <dbReference type="PROSITE-ProRule" id="PRU00023"/>
    </source>
</evidence>
<dbReference type="GO" id="GO:0003676">
    <property type="term" value="F:nucleic acid binding"/>
    <property type="evidence" value="ECO:0007669"/>
    <property type="project" value="InterPro"/>
</dbReference>
<dbReference type="InterPro" id="IPR000477">
    <property type="entry name" value="RT_dom"/>
</dbReference>
<feature type="region of interest" description="Disordered" evidence="5">
    <location>
        <begin position="2300"/>
        <end position="2348"/>
    </location>
</feature>
<dbReference type="Pfam" id="PF00075">
    <property type="entry name" value="RNase_H"/>
    <property type="match status" value="1"/>
</dbReference>
<evidence type="ECO:0008006" key="11">
    <source>
        <dbReference type="Google" id="ProtNLM"/>
    </source>
</evidence>
<dbReference type="InterPro" id="IPR036397">
    <property type="entry name" value="RNaseH_sf"/>
</dbReference>
<dbReference type="Gene3D" id="3.30.420.10">
    <property type="entry name" value="Ribonuclease H-like superfamily/Ribonuclease H"/>
    <property type="match status" value="1"/>
</dbReference>
<keyword evidence="3" id="KW-0040">ANK repeat</keyword>
<evidence type="ECO:0000256" key="5">
    <source>
        <dbReference type="SAM" id="MobiDB-lite"/>
    </source>
</evidence>
<dbReference type="Pfam" id="PF00400">
    <property type="entry name" value="WD40"/>
    <property type="match status" value="13"/>
</dbReference>
<dbReference type="InterPro" id="IPR015943">
    <property type="entry name" value="WD40/YVTN_repeat-like_dom_sf"/>
</dbReference>
<dbReference type="InterPro" id="IPR027417">
    <property type="entry name" value="P-loop_NTPase"/>
</dbReference>
<organism evidence="9 10">
    <name type="scientific">Cudoniella acicularis</name>
    <dbReference type="NCBI Taxonomy" id="354080"/>
    <lineage>
        <taxon>Eukaryota</taxon>
        <taxon>Fungi</taxon>
        <taxon>Dikarya</taxon>
        <taxon>Ascomycota</taxon>
        <taxon>Pezizomycotina</taxon>
        <taxon>Leotiomycetes</taxon>
        <taxon>Helotiales</taxon>
        <taxon>Tricladiaceae</taxon>
        <taxon>Cudoniella</taxon>
    </lineage>
</organism>
<evidence type="ECO:0000313" key="10">
    <source>
        <dbReference type="Proteomes" id="UP000566819"/>
    </source>
</evidence>
<dbReference type="SUPFAM" id="SSF53098">
    <property type="entry name" value="Ribonuclease H-like"/>
    <property type="match status" value="1"/>
</dbReference>
<feature type="repeat" description="WD" evidence="4">
    <location>
        <begin position="1732"/>
        <end position="1764"/>
    </location>
</feature>
<feature type="domain" description="Reverse transcriptase" evidence="7">
    <location>
        <begin position="280"/>
        <end position="525"/>
    </location>
</feature>
<feature type="repeat" description="WD" evidence="4">
    <location>
        <begin position="1859"/>
        <end position="1893"/>
    </location>
</feature>
<evidence type="ECO:0000259" key="6">
    <source>
        <dbReference type="PROSITE" id="PS50837"/>
    </source>
</evidence>
<feature type="repeat" description="WD" evidence="4">
    <location>
        <begin position="1772"/>
        <end position="1815"/>
    </location>
</feature>
<dbReference type="Pfam" id="PF00023">
    <property type="entry name" value="Ank"/>
    <property type="match status" value="1"/>
</dbReference>
<dbReference type="EMBL" id="JAAMPI010000266">
    <property type="protein sequence ID" value="KAF4633374.1"/>
    <property type="molecule type" value="Genomic_DNA"/>
</dbReference>
<dbReference type="InterPro" id="IPR001680">
    <property type="entry name" value="WD40_rpt"/>
</dbReference>
<dbReference type="GO" id="GO:0004523">
    <property type="term" value="F:RNA-DNA hybrid ribonuclease activity"/>
    <property type="evidence" value="ECO:0007669"/>
    <property type="project" value="InterPro"/>
</dbReference>
<dbReference type="CDD" id="cd09276">
    <property type="entry name" value="Rnase_HI_RT_non_LTR"/>
    <property type="match status" value="1"/>
</dbReference>
<dbReference type="Pfam" id="PF00078">
    <property type="entry name" value="RVT_1"/>
    <property type="match status" value="1"/>
</dbReference>
<dbReference type="PROSITE" id="PS50879">
    <property type="entry name" value="RNASE_H_1"/>
    <property type="match status" value="1"/>
</dbReference>
<dbReference type="PROSITE" id="PS50294">
    <property type="entry name" value="WD_REPEATS_REGION"/>
    <property type="match status" value="13"/>
</dbReference>
<dbReference type="SMART" id="SM00248">
    <property type="entry name" value="ANK"/>
    <property type="match status" value="2"/>
</dbReference>
<dbReference type="PRINTS" id="PR00320">
    <property type="entry name" value="GPROTEINBRPT"/>
</dbReference>
<name>A0A8H4W749_9HELO</name>
<dbReference type="InterPro" id="IPR007111">
    <property type="entry name" value="NACHT_NTPase"/>
</dbReference>
<dbReference type="Gene3D" id="3.40.50.300">
    <property type="entry name" value="P-loop containing nucleotide triphosphate hydrolases"/>
    <property type="match status" value="1"/>
</dbReference>
<dbReference type="SUPFAM" id="SSF50978">
    <property type="entry name" value="WD40 repeat-like"/>
    <property type="match status" value="3"/>
</dbReference>
<dbReference type="CDD" id="cd01650">
    <property type="entry name" value="RT_nLTR_like"/>
    <property type="match status" value="1"/>
</dbReference>
<evidence type="ECO:0000256" key="1">
    <source>
        <dbReference type="ARBA" id="ARBA00022574"/>
    </source>
</evidence>
<dbReference type="Proteomes" id="UP000566819">
    <property type="component" value="Unassembled WGS sequence"/>
</dbReference>
<evidence type="ECO:0000259" key="8">
    <source>
        <dbReference type="PROSITE" id="PS50879"/>
    </source>
</evidence>
<feature type="repeat" description="WD" evidence="4">
    <location>
        <begin position="1816"/>
        <end position="1858"/>
    </location>
</feature>
<feature type="domain" description="NACHT" evidence="6">
    <location>
        <begin position="1107"/>
        <end position="1338"/>
    </location>
</feature>
<feature type="repeat" description="WD" evidence="4">
    <location>
        <begin position="2067"/>
        <end position="2108"/>
    </location>
</feature>
<dbReference type="SUPFAM" id="SSF48403">
    <property type="entry name" value="Ankyrin repeat"/>
    <property type="match status" value="1"/>
</dbReference>
<dbReference type="SMART" id="SM00320">
    <property type="entry name" value="WD40"/>
    <property type="match status" value="13"/>
</dbReference>
<dbReference type="PROSITE" id="PS50088">
    <property type="entry name" value="ANK_REPEAT"/>
    <property type="match status" value="2"/>
</dbReference>
<feature type="repeat" description="WD" evidence="4">
    <location>
        <begin position="1942"/>
        <end position="1983"/>
    </location>
</feature>
<dbReference type="InterPro" id="IPR043502">
    <property type="entry name" value="DNA/RNA_pol_sf"/>
</dbReference>
<dbReference type="Pfam" id="PF12796">
    <property type="entry name" value="Ank_2"/>
    <property type="match status" value="1"/>
</dbReference>
<dbReference type="InterPro" id="IPR019775">
    <property type="entry name" value="WD40_repeat_CS"/>
</dbReference>
<keyword evidence="10" id="KW-1185">Reference proteome</keyword>
<dbReference type="CDD" id="cd00200">
    <property type="entry name" value="WD40"/>
    <property type="match status" value="3"/>
</dbReference>
<proteinExistence type="predicted"/>
<dbReference type="PROSITE" id="PS50082">
    <property type="entry name" value="WD_REPEATS_2"/>
    <property type="match status" value="13"/>
</dbReference>
<dbReference type="SUPFAM" id="SSF56672">
    <property type="entry name" value="DNA/RNA polymerases"/>
    <property type="match status" value="1"/>
</dbReference>
<dbReference type="PROSITE" id="PS50297">
    <property type="entry name" value="ANK_REP_REGION"/>
    <property type="match status" value="2"/>
</dbReference>
<dbReference type="InterPro" id="IPR012337">
    <property type="entry name" value="RNaseH-like_sf"/>
</dbReference>
<dbReference type="PANTHER" id="PTHR33481:SF1">
    <property type="entry name" value="ENDONUCLEASE_EXONUCLEASE_PHOSPHATASE DOMAIN-CONTAINING PROTEIN-RELATED"/>
    <property type="match status" value="1"/>
</dbReference>